<reference evidence="1" key="1">
    <citation type="submission" date="2021-01" db="EMBL/GenBank/DDBJ databases">
        <title>Fulvivirga kasyanovii gen. nov., sp nov., a novel member of the phylum Bacteroidetes isolated from seawater in a mussel farm.</title>
        <authorList>
            <person name="Zhao L.-H."/>
            <person name="Wang Z.-J."/>
        </authorList>
    </citation>
    <scope>NUCLEOTIDE SEQUENCE</scope>
    <source>
        <strain evidence="1">29W222</strain>
    </source>
</reference>
<proteinExistence type="predicted"/>
<dbReference type="RefSeq" id="WP_202858010.1">
    <property type="nucleotide sequence ID" value="NZ_JAEUGD010000064.1"/>
</dbReference>
<dbReference type="EMBL" id="JAEUGD010000064">
    <property type="protein sequence ID" value="MBL6448471.1"/>
    <property type="molecule type" value="Genomic_DNA"/>
</dbReference>
<evidence type="ECO:0000313" key="2">
    <source>
        <dbReference type="Proteomes" id="UP000614216"/>
    </source>
</evidence>
<gene>
    <name evidence="1" type="ORF">JMN32_19315</name>
</gene>
<protein>
    <submittedName>
        <fullName evidence="1">Uncharacterized protein</fullName>
    </submittedName>
</protein>
<evidence type="ECO:0000313" key="1">
    <source>
        <dbReference type="EMBL" id="MBL6448471.1"/>
    </source>
</evidence>
<sequence>MIDQITIQESAPIEQTPEALAGILGIKKPLTEEVFRAAIDNPGYMHNLLASKDTPAFINYLLSHPPASSGKKEADAKVKKKTSLELMAKASKSILKWSKAKFKTVSEEVYNQRLSACEQCEHWQDPPENVLYKLTSLTSKEKKDRKICGQCGCVTANKARLPHENCPVAHASVPGMSKWMELIK</sequence>
<organism evidence="1 2">
    <name type="scientific">Fulvivirga marina</name>
    <dbReference type="NCBI Taxonomy" id="2494733"/>
    <lineage>
        <taxon>Bacteria</taxon>
        <taxon>Pseudomonadati</taxon>
        <taxon>Bacteroidota</taxon>
        <taxon>Cytophagia</taxon>
        <taxon>Cytophagales</taxon>
        <taxon>Fulvivirgaceae</taxon>
        <taxon>Fulvivirga</taxon>
    </lineage>
</organism>
<dbReference type="Proteomes" id="UP000614216">
    <property type="component" value="Unassembled WGS sequence"/>
</dbReference>
<comment type="caution">
    <text evidence="1">The sequence shown here is derived from an EMBL/GenBank/DDBJ whole genome shotgun (WGS) entry which is preliminary data.</text>
</comment>
<dbReference type="AlphaFoldDB" id="A0A937KCT8"/>
<name>A0A937KCT8_9BACT</name>
<keyword evidence="2" id="KW-1185">Reference proteome</keyword>
<accession>A0A937KCT8</accession>